<evidence type="ECO:0000256" key="7">
    <source>
        <dbReference type="HAMAP-Rule" id="MF_00039"/>
    </source>
</evidence>
<dbReference type="GO" id="GO:0005524">
    <property type="term" value="F:ATP binding"/>
    <property type="evidence" value="ECO:0007669"/>
    <property type="project" value="UniProtKB-UniRule"/>
</dbReference>
<dbReference type="GO" id="GO:0042274">
    <property type="term" value="P:ribosomal small subunit biogenesis"/>
    <property type="evidence" value="ECO:0007669"/>
    <property type="project" value="UniProtKB-UniRule"/>
</dbReference>
<feature type="binding site" evidence="7">
    <location>
        <position position="10"/>
    </location>
    <ligand>
        <name>ATP</name>
        <dbReference type="ChEBI" id="CHEBI:30616"/>
    </ligand>
</feature>
<comment type="subunit">
    <text evidence="7">Interacts with uS11. Not a structural component of 40S pre-ribosomes, but transiently interacts with them by binding to uS11.</text>
</comment>
<dbReference type="GO" id="GO:0004017">
    <property type="term" value="F:AMP kinase activity"/>
    <property type="evidence" value="ECO:0007669"/>
    <property type="project" value="UniProtKB-UniRule"/>
</dbReference>
<keyword evidence="9" id="KW-1185">Reference proteome</keyword>
<organism evidence="8 9">
    <name type="scientific">Methanospirillum hungatei JF-1 (strain ATCC 27890 / DSM 864 / NBRC 100397 / JF-1)</name>
    <dbReference type="NCBI Taxonomy" id="323259"/>
    <lineage>
        <taxon>Archaea</taxon>
        <taxon>Methanobacteriati</taxon>
        <taxon>Methanobacteriota</taxon>
        <taxon>Stenosarchaea group</taxon>
        <taxon>Methanomicrobia</taxon>
        <taxon>Methanomicrobiales</taxon>
        <taxon>Methanospirillaceae</taxon>
        <taxon>Methanospirillum</taxon>
    </lineage>
</organism>
<dbReference type="SUPFAM" id="SSF52540">
    <property type="entry name" value="P-loop containing nucleoside triphosphate hydrolases"/>
    <property type="match status" value="1"/>
</dbReference>
<dbReference type="GO" id="GO:0006364">
    <property type="term" value="P:rRNA processing"/>
    <property type="evidence" value="ECO:0007669"/>
    <property type="project" value="UniProtKB-KW"/>
</dbReference>
<evidence type="ECO:0000256" key="3">
    <source>
        <dbReference type="ARBA" id="ARBA00022679"/>
    </source>
</evidence>
<keyword evidence="3 7" id="KW-0808">Transferase</keyword>
<evidence type="ECO:0000256" key="2">
    <source>
        <dbReference type="ARBA" id="ARBA00022552"/>
    </source>
</evidence>
<comment type="catalytic activity">
    <reaction evidence="7">
        <text>AMP + ATP = 2 ADP</text>
        <dbReference type="Rhea" id="RHEA:12973"/>
        <dbReference type="ChEBI" id="CHEBI:30616"/>
        <dbReference type="ChEBI" id="CHEBI:456215"/>
        <dbReference type="ChEBI" id="CHEBI:456216"/>
        <dbReference type="EC" id="2.7.4.3"/>
    </reaction>
</comment>
<keyword evidence="2 7" id="KW-0698">rRNA processing</keyword>
<comment type="caution">
    <text evidence="7">Lacks conserved residue(s) required for the propagation of feature annotation.</text>
</comment>
<dbReference type="InterPro" id="IPR020618">
    <property type="entry name" value="Adenyl_kinase_AK6"/>
</dbReference>
<evidence type="ECO:0000256" key="1">
    <source>
        <dbReference type="ARBA" id="ARBA00022517"/>
    </source>
</evidence>
<comment type="catalytic activity">
    <reaction evidence="7">
        <text>ATP + H2O = ADP + phosphate + H(+)</text>
        <dbReference type="Rhea" id="RHEA:13065"/>
        <dbReference type="ChEBI" id="CHEBI:15377"/>
        <dbReference type="ChEBI" id="CHEBI:15378"/>
        <dbReference type="ChEBI" id="CHEBI:30616"/>
        <dbReference type="ChEBI" id="CHEBI:43474"/>
        <dbReference type="ChEBI" id="CHEBI:456216"/>
    </reaction>
</comment>
<dbReference type="GeneID" id="3922310"/>
<dbReference type="RefSeq" id="WP_011449482.1">
    <property type="nucleotide sequence ID" value="NC_007796.1"/>
</dbReference>
<dbReference type="eggNOG" id="arCOG01038">
    <property type="taxonomic scope" value="Archaea"/>
</dbReference>
<dbReference type="PANTHER" id="PTHR12595">
    <property type="entry name" value="POS9-ACTIVATING FACTOR FAP7-RELATED"/>
    <property type="match status" value="1"/>
</dbReference>
<feature type="binding site" evidence="7">
    <location>
        <position position="15"/>
    </location>
    <ligand>
        <name>ATP</name>
        <dbReference type="ChEBI" id="CHEBI:30616"/>
    </ligand>
</feature>
<accession>Q2FSF0</accession>
<sequence length="170" mass="19015">MMIALSGTPGTGKTSVARELQKRGVPVTYATDTVGPYRIGEDPDRDTDIIDDERWVSEFTPVNGIVEGHLTHLLPADRIIILRCHPSILKDRLKKRGYSEVKIQENIEAEILDVTLAEAFDIHDEEKLYEIDTTHMDIAECADKIEEIIRGTAQPSIGIVDWLISCGDML</sequence>
<dbReference type="Proteomes" id="UP000001941">
    <property type="component" value="Chromosome"/>
</dbReference>
<proteinExistence type="inferred from homology"/>
<dbReference type="OrthoDB" id="8730at2157"/>
<dbReference type="PANTHER" id="PTHR12595:SF0">
    <property type="entry name" value="ADENYLATE KINASE ISOENZYME 6"/>
    <property type="match status" value="1"/>
</dbReference>
<feature type="binding site" evidence="7">
    <location>
        <position position="96"/>
    </location>
    <ligand>
        <name>ATP</name>
        <dbReference type="ChEBI" id="CHEBI:30616"/>
    </ligand>
</feature>
<dbReference type="InParanoid" id="Q2FSF0"/>
<dbReference type="GO" id="GO:0016887">
    <property type="term" value="F:ATP hydrolysis activity"/>
    <property type="evidence" value="ECO:0007669"/>
    <property type="project" value="InterPro"/>
</dbReference>
<dbReference type="Pfam" id="PF13238">
    <property type="entry name" value="AAA_18"/>
    <property type="match status" value="1"/>
</dbReference>
<gene>
    <name evidence="8" type="ordered locus">Mhun_2524</name>
</gene>
<evidence type="ECO:0000256" key="5">
    <source>
        <dbReference type="ARBA" id="ARBA00022777"/>
    </source>
</evidence>
<name>Q2FSF0_METHJ</name>
<keyword evidence="6 7" id="KW-0067">ATP-binding</keyword>
<keyword evidence="4 7" id="KW-0547">Nucleotide-binding</keyword>
<dbReference type="AlphaFoldDB" id="Q2FSF0"/>
<keyword evidence="1 7" id="KW-0690">Ribosome biogenesis</keyword>
<dbReference type="KEGG" id="mhu:Mhun_2524"/>
<dbReference type="FunCoup" id="Q2FSF0">
    <property type="interactions" value="194"/>
</dbReference>
<keyword evidence="5 7" id="KW-0418">Kinase</keyword>
<comment type="function">
    <text evidence="7">Broad-specificity nucleoside monophosphate (NMP) kinase that catalyzes the reversible transfer of the terminal phosphate group between nucleoside triphosphates and monophosphates. Has also ATPase activity. Involved in the late maturation steps of the 30S ribosomal particles, specifically 16S rRNA maturation. While NMP activity is not required for ribosome maturation, ATPase activity is. Associates transiently with small ribosomal subunit protein uS11. ATP hydrolysis breaks the interaction with uS11. May temporarily remove uS11 from the ribosome to enable a conformational change of the ribosomal RNA that is needed for the final maturation step of the small ribosomal subunit.</text>
</comment>
<dbReference type="HOGENOM" id="CLU_079096_0_1_2"/>
<feature type="binding site" evidence="7">
    <location>
        <position position="13"/>
    </location>
    <ligand>
        <name>ATP</name>
        <dbReference type="ChEBI" id="CHEBI:30616"/>
    </ligand>
</feature>
<dbReference type="HAMAP" id="MF_00039">
    <property type="entry name" value="Adenylate_kinase_AK6"/>
    <property type="match status" value="1"/>
</dbReference>
<feature type="region of interest" description="LID" evidence="7">
    <location>
        <begin position="95"/>
        <end position="105"/>
    </location>
</feature>
<dbReference type="STRING" id="323259.Mhun_2524"/>
<evidence type="ECO:0000256" key="6">
    <source>
        <dbReference type="ARBA" id="ARBA00022840"/>
    </source>
</evidence>
<evidence type="ECO:0000313" key="8">
    <source>
        <dbReference type="EMBL" id="ABD42224.1"/>
    </source>
</evidence>
<feature type="binding site" evidence="7">
    <location>
        <position position="14"/>
    </location>
    <ligand>
        <name>ATP</name>
        <dbReference type="ChEBI" id="CHEBI:30616"/>
    </ligand>
</feature>
<dbReference type="EC" id="2.7.4.3" evidence="7"/>
<reference evidence="9" key="1">
    <citation type="journal article" date="2016" name="Stand. Genomic Sci.">
        <title>Complete genome sequence of Methanospirillum hungatei type strain JF1.</title>
        <authorList>
            <person name="Gunsalus R.P."/>
            <person name="Cook L.E."/>
            <person name="Crable B."/>
            <person name="Rohlin L."/>
            <person name="McDonald E."/>
            <person name="Mouttaki H."/>
            <person name="Sieber J.R."/>
            <person name="Poweleit N."/>
            <person name="Zhou H."/>
            <person name="Lapidus A.L."/>
            <person name="Daligault H.E."/>
            <person name="Land M."/>
            <person name="Gilna P."/>
            <person name="Ivanova N."/>
            <person name="Kyrpides N."/>
            <person name="Culley D.E."/>
            <person name="McInerney M.J."/>
        </authorList>
    </citation>
    <scope>NUCLEOTIDE SEQUENCE [LARGE SCALE GENOMIC DNA]</scope>
    <source>
        <strain evidence="9">ATCC 27890 / DSM 864 / NBRC 100397 / JF-1</strain>
    </source>
</reference>
<feature type="binding site" evidence="7">
    <location>
        <position position="12"/>
    </location>
    <ligand>
        <name>ATP</name>
        <dbReference type="ChEBI" id="CHEBI:30616"/>
    </ligand>
</feature>
<comment type="similarity">
    <text evidence="7">Belongs to the adenylate kinase family. AK6 subfamily.</text>
</comment>
<dbReference type="EnsemblBacteria" id="ABD42224">
    <property type="protein sequence ID" value="ABD42224"/>
    <property type="gene ID" value="Mhun_2524"/>
</dbReference>
<dbReference type="Gene3D" id="3.40.50.300">
    <property type="entry name" value="P-loop containing nucleotide triphosphate hydrolases"/>
    <property type="match status" value="1"/>
</dbReference>
<evidence type="ECO:0000313" key="9">
    <source>
        <dbReference type="Proteomes" id="UP000001941"/>
    </source>
</evidence>
<evidence type="ECO:0000256" key="4">
    <source>
        <dbReference type="ARBA" id="ARBA00022741"/>
    </source>
</evidence>
<dbReference type="EMBL" id="CP000254">
    <property type="protein sequence ID" value="ABD42224.1"/>
    <property type="molecule type" value="Genomic_DNA"/>
</dbReference>
<dbReference type="InterPro" id="IPR027417">
    <property type="entry name" value="P-loop_NTPase"/>
</dbReference>
<protein>
    <recommendedName>
        <fullName evidence="7">Putative adenylate kinase</fullName>
        <shortName evidence="7">AK</shortName>
        <ecNumber evidence="7">2.7.4.3</ecNumber>
    </recommendedName>
    <alternativeName>
        <fullName evidence="7">ATP-AMP transphosphorylase</fullName>
    </alternativeName>
</protein>